<protein>
    <submittedName>
        <fullName evidence="1">Uncharacterized protein</fullName>
    </submittedName>
</protein>
<evidence type="ECO:0000313" key="1">
    <source>
        <dbReference type="EMBL" id="OEL16493.1"/>
    </source>
</evidence>
<sequence length="52" mass="5986">MLCSAMTSDNMGLKQCDFKRSKQEKLLFLPILSFTSHCLSKVCQSRCLERTQ</sequence>
<evidence type="ECO:0000313" key="2">
    <source>
        <dbReference type="Proteomes" id="UP000095767"/>
    </source>
</evidence>
<name>A0A1E5UUE9_9POAL</name>
<dbReference type="Proteomes" id="UP000095767">
    <property type="component" value="Unassembled WGS sequence"/>
</dbReference>
<gene>
    <name evidence="1" type="ORF">BAE44_0022489</name>
</gene>
<reference evidence="1 2" key="1">
    <citation type="submission" date="2016-09" db="EMBL/GenBank/DDBJ databases">
        <title>The draft genome of Dichanthelium oligosanthes: A C3 panicoid grass species.</title>
        <authorList>
            <person name="Studer A.J."/>
            <person name="Schnable J.C."/>
            <person name="Brutnell T.P."/>
        </authorList>
    </citation>
    <scope>NUCLEOTIDE SEQUENCE [LARGE SCALE GENOMIC DNA]</scope>
    <source>
        <strain evidence="2">cv. Kellogg 1175</strain>
        <tissue evidence="1">Leaf</tissue>
    </source>
</reference>
<dbReference type="AlphaFoldDB" id="A0A1E5UUE9"/>
<proteinExistence type="predicted"/>
<dbReference type="EMBL" id="LWDX02062779">
    <property type="protein sequence ID" value="OEL16493.1"/>
    <property type="molecule type" value="Genomic_DNA"/>
</dbReference>
<accession>A0A1E5UUE9</accession>
<comment type="caution">
    <text evidence="1">The sequence shown here is derived from an EMBL/GenBank/DDBJ whole genome shotgun (WGS) entry which is preliminary data.</text>
</comment>
<organism evidence="1 2">
    <name type="scientific">Dichanthelium oligosanthes</name>
    <dbReference type="NCBI Taxonomy" id="888268"/>
    <lineage>
        <taxon>Eukaryota</taxon>
        <taxon>Viridiplantae</taxon>
        <taxon>Streptophyta</taxon>
        <taxon>Embryophyta</taxon>
        <taxon>Tracheophyta</taxon>
        <taxon>Spermatophyta</taxon>
        <taxon>Magnoliopsida</taxon>
        <taxon>Liliopsida</taxon>
        <taxon>Poales</taxon>
        <taxon>Poaceae</taxon>
        <taxon>PACMAD clade</taxon>
        <taxon>Panicoideae</taxon>
        <taxon>Panicodae</taxon>
        <taxon>Paniceae</taxon>
        <taxon>Dichantheliinae</taxon>
        <taxon>Dichanthelium</taxon>
    </lineage>
</organism>
<keyword evidence="2" id="KW-1185">Reference proteome</keyword>